<gene>
    <name evidence="5" type="ORF">HA51_04025</name>
</gene>
<evidence type="ECO:0000256" key="1">
    <source>
        <dbReference type="ARBA" id="ARBA00022723"/>
    </source>
</evidence>
<accession>A0A1X1D346</accession>
<dbReference type="InterPro" id="IPR023696">
    <property type="entry name" value="Ureohydrolase_dom_sf"/>
</dbReference>
<evidence type="ECO:0000313" key="6">
    <source>
        <dbReference type="Proteomes" id="UP000193558"/>
    </source>
</evidence>
<dbReference type="EMBL" id="MLFR01000002">
    <property type="protein sequence ID" value="ORM71067.1"/>
    <property type="molecule type" value="Genomic_DNA"/>
</dbReference>
<dbReference type="GO" id="GO:0004053">
    <property type="term" value="F:arginase activity"/>
    <property type="evidence" value="ECO:0007669"/>
    <property type="project" value="TreeGrafter"/>
</dbReference>
<dbReference type="AlphaFoldDB" id="A0A1X1D346"/>
<proteinExistence type="inferred from homology"/>
<keyword evidence="1" id="KW-0479">Metal-binding</keyword>
<sequence>MKNLRVIFPMWQGGNQVEYKQGAEFLALIAPETGENTETVTVPVHEPSADSKVEDGITGRGALEAELSAAQSIITEHAPDTLCVLGGDCLVDLVPFAWLSEKYQDGFGILWLDTHPDVMTPAQYPNAHAHVLGALTGNGDPMLTCRVKKIVPESKVMIAGIHSPNAYEHGYLEKSEINLVSPEEMMTGTQPLTEWIKNEKITHLAIHFDLDILDPNNFYSLNFNNPEKTDKDFEGIAQGKLKLDDVIKWIAVASEQSNVVGVGITEYLPWDAIRLKEALSKIPLLTA</sequence>
<dbReference type="PANTHER" id="PTHR43782">
    <property type="entry name" value="ARGINASE"/>
    <property type="match status" value="1"/>
</dbReference>
<dbReference type="OrthoDB" id="9789727at2"/>
<evidence type="ECO:0000256" key="2">
    <source>
        <dbReference type="ARBA" id="ARBA00022801"/>
    </source>
</evidence>
<dbReference type="PANTHER" id="PTHR43782:SF3">
    <property type="entry name" value="ARGINASE"/>
    <property type="match status" value="1"/>
</dbReference>
<protein>
    <submittedName>
        <fullName evidence="5">Arginase</fullName>
    </submittedName>
</protein>
<dbReference type="PROSITE" id="PS51409">
    <property type="entry name" value="ARGINASE_2"/>
    <property type="match status" value="1"/>
</dbReference>
<keyword evidence="3" id="KW-0464">Manganese</keyword>
<dbReference type="InterPro" id="IPR006035">
    <property type="entry name" value="Ureohydrolase"/>
</dbReference>
<dbReference type="Pfam" id="PF00491">
    <property type="entry name" value="Arginase"/>
    <property type="match status" value="1"/>
</dbReference>
<evidence type="ECO:0000313" key="5">
    <source>
        <dbReference type="EMBL" id="ORM71067.1"/>
    </source>
</evidence>
<dbReference type="Proteomes" id="UP000193558">
    <property type="component" value="Unassembled WGS sequence"/>
</dbReference>
<organism evidence="5 6">
    <name type="scientific">Pantoea rwandensis</name>
    <dbReference type="NCBI Taxonomy" id="1076550"/>
    <lineage>
        <taxon>Bacteria</taxon>
        <taxon>Pseudomonadati</taxon>
        <taxon>Pseudomonadota</taxon>
        <taxon>Gammaproteobacteria</taxon>
        <taxon>Enterobacterales</taxon>
        <taxon>Erwiniaceae</taxon>
        <taxon>Pantoea</taxon>
    </lineage>
</organism>
<evidence type="ECO:0000256" key="4">
    <source>
        <dbReference type="PROSITE-ProRule" id="PRU00742"/>
    </source>
</evidence>
<dbReference type="RefSeq" id="WP_084932222.1">
    <property type="nucleotide sequence ID" value="NZ_MLFR01000002.1"/>
</dbReference>
<dbReference type="Gene3D" id="3.40.800.10">
    <property type="entry name" value="Ureohydrolase domain"/>
    <property type="match status" value="1"/>
</dbReference>
<dbReference type="GO" id="GO:0030145">
    <property type="term" value="F:manganese ion binding"/>
    <property type="evidence" value="ECO:0007669"/>
    <property type="project" value="TreeGrafter"/>
</dbReference>
<reference evidence="5 6" key="1">
    <citation type="journal article" date="2017" name="Antonie Van Leeuwenhoek">
        <title>Phylogenomic resolution of the bacterial genus Pantoea and its relationship with Erwinia and Tatumella.</title>
        <authorList>
            <person name="Palmer M."/>
            <person name="Steenkamp E.T."/>
            <person name="Coetzee M.P."/>
            <person name="Chan W.Y."/>
            <person name="van Zyl E."/>
            <person name="De Maayer P."/>
            <person name="Coutinho T.A."/>
            <person name="Blom J."/>
            <person name="Smits T.H."/>
            <person name="Duffy B."/>
            <person name="Venter S.N."/>
        </authorList>
    </citation>
    <scope>NUCLEOTIDE SEQUENCE [LARGE SCALE GENOMIC DNA]</scope>
    <source>
        <strain evidence="5 6">LMG 26275</strain>
    </source>
</reference>
<evidence type="ECO:0000256" key="3">
    <source>
        <dbReference type="ARBA" id="ARBA00023211"/>
    </source>
</evidence>
<dbReference type="CDD" id="cd09999">
    <property type="entry name" value="Arginase-like_1"/>
    <property type="match status" value="1"/>
</dbReference>
<keyword evidence="2" id="KW-0378">Hydrolase</keyword>
<comment type="caution">
    <text evidence="5">The sequence shown here is derived from an EMBL/GenBank/DDBJ whole genome shotgun (WGS) entry which is preliminary data.</text>
</comment>
<dbReference type="GO" id="GO:0005829">
    <property type="term" value="C:cytosol"/>
    <property type="evidence" value="ECO:0007669"/>
    <property type="project" value="TreeGrafter"/>
</dbReference>
<comment type="similarity">
    <text evidence="4">Belongs to the arginase family.</text>
</comment>
<dbReference type="SUPFAM" id="SSF52768">
    <property type="entry name" value="Arginase/deacetylase"/>
    <property type="match status" value="1"/>
</dbReference>
<name>A0A1X1D346_9GAMM</name>